<organism evidence="1 2">
    <name type="scientific">Tigriopus californicus</name>
    <name type="common">Marine copepod</name>
    <dbReference type="NCBI Taxonomy" id="6832"/>
    <lineage>
        <taxon>Eukaryota</taxon>
        <taxon>Metazoa</taxon>
        <taxon>Ecdysozoa</taxon>
        <taxon>Arthropoda</taxon>
        <taxon>Crustacea</taxon>
        <taxon>Multicrustacea</taxon>
        <taxon>Hexanauplia</taxon>
        <taxon>Copepoda</taxon>
        <taxon>Harpacticoida</taxon>
        <taxon>Harpacticidae</taxon>
        <taxon>Tigriopus</taxon>
    </lineage>
</organism>
<dbReference type="PANTHER" id="PTHR10224">
    <property type="entry name" value="ES1 PROTEIN HOMOLOG, MITOCHONDRIAL"/>
    <property type="match status" value="1"/>
</dbReference>
<dbReference type="EMBL" id="VCGU01000011">
    <property type="protein sequence ID" value="TRY67000.1"/>
    <property type="molecule type" value="Genomic_DNA"/>
</dbReference>
<dbReference type="AlphaFoldDB" id="A0A553NNP2"/>
<dbReference type="SUPFAM" id="SSF52317">
    <property type="entry name" value="Class I glutamine amidotransferase-like"/>
    <property type="match status" value="1"/>
</dbReference>
<evidence type="ECO:0000313" key="2">
    <source>
        <dbReference type="Proteomes" id="UP000318571"/>
    </source>
</evidence>
<name>A0A553NNP2_TIGCA</name>
<keyword evidence="2" id="KW-1185">Reference proteome</keyword>
<evidence type="ECO:0008006" key="3">
    <source>
        <dbReference type="Google" id="ProtNLM"/>
    </source>
</evidence>
<accession>A0A553NNP2</accession>
<evidence type="ECO:0000313" key="1">
    <source>
        <dbReference type="EMBL" id="TRY67000.1"/>
    </source>
</evidence>
<reference evidence="1 2" key="1">
    <citation type="journal article" date="2018" name="Nat. Ecol. Evol.">
        <title>Genomic signatures of mitonuclear coevolution across populations of Tigriopus californicus.</title>
        <authorList>
            <person name="Barreto F.S."/>
            <person name="Watson E.T."/>
            <person name="Lima T.G."/>
            <person name="Willett C.S."/>
            <person name="Edmands S."/>
            <person name="Li W."/>
            <person name="Burton R.S."/>
        </authorList>
    </citation>
    <scope>NUCLEOTIDE SEQUENCE [LARGE SCALE GENOMIC DNA]</scope>
    <source>
        <strain evidence="1 2">San Diego</strain>
    </source>
</reference>
<dbReference type="Gene3D" id="3.40.50.880">
    <property type="match status" value="1"/>
</dbReference>
<dbReference type="OrthoDB" id="543156at2759"/>
<gene>
    <name evidence="1" type="ORF">TCAL_09692</name>
</gene>
<sequence length="258" mass="27293">MLAPIRNQLLKMAPRSSLASAQLSSVTGPKEERTVAVVLSGCGVYDGTEVHEAAACLAALTRHGFNPLICAPNFNQGHVVDHQTGNEMKELRNVLQESARIARGAVSPLADLKGNAKIEALVFPGGFGAAKNLSDFGFKGADMSVHEDVKRTLLEFHGAGKPIALCCIAPILAAKVFGDQGIKLTLGKQGDESKWPFGGAVEVAKGFGANVEELDVSQVCLDEKNKIITSPAFMYNGAFHEIQDGVNKMIAVLAKLLA</sequence>
<dbReference type="InterPro" id="IPR029062">
    <property type="entry name" value="Class_I_gatase-like"/>
</dbReference>
<proteinExistence type="predicted"/>
<dbReference type="OMA" id="APIHKVY"/>
<dbReference type="NCBIfam" id="NF008747">
    <property type="entry name" value="PRK11780.1"/>
    <property type="match status" value="1"/>
</dbReference>
<comment type="caution">
    <text evidence="1">The sequence shown here is derived from an EMBL/GenBank/DDBJ whole genome shotgun (WGS) entry which is preliminary data.</text>
</comment>
<dbReference type="Proteomes" id="UP000318571">
    <property type="component" value="Chromosome 4"/>
</dbReference>
<protein>
    <recommendedName>
        <fullName evidence="3">DJ-1/PfpI domain-containing protein</fullName>
    </recommendedName>
</protein>
<dbReference type="PANTHER" id="PTHR10224:SF12">
    <property type="entry name" value="GLYOXALASE ELBB"/>
    <property type="match status" value="1"/>
</dbReference>